<dbReference type="SUPFAM" id="SSF54368">
    <property type="entry name" value="Glutamine synthetase, N-terminal domain"/>
    <property type="match status" value="1"/>
</dbReference>
<name>A0A381S4D8_9ZZZZ</name>
<feature type="region of interest" description="Disordered" evidence="2">
    <location>
        <begin position="149"/>
        <end position="171"/>
    </location>
</feature>
<dbReference type="InterPro" id="IPR008146">
    <property type="entry name" value="Gln_synth_cat_dom"/>
</dbReference>
<gene>
    <name evidence="4" type="ORF">METZ01_LOCUS51153</name>
</gene>
<dbReference type="Gene3D" id="3.10.20.70">
    <property type="entry name" value="Glutamine synthetase, N-terminal domain"/>
    <property type="match status" value="1"/>
</dbReference>
<keyword evidence="1" id="KW-0436">Ligase</keyword>
<dbReference type="AlphaFoldDB" id="A0A381S4D8"/>
<dbReference type="InterPro" id="IPR014746">
    <property type="entry name" value="Gln_synth/guanido_kin_cat_dom"/>
</dbReference>
<feature type="compositionally biased region" description="Polar residues" evidence="2">
    <location>
        <begin position="162"/>
        <end position="171"/>
    </location>
</feature>
<dbReference type="EMBL" id="UINC01002591">
    <property type="protein sequence ID" value="SUZ98299.1"/>
    <property type="molecule type" value="Genomic_DNA"/>
</dbReference>
<evidence type="ECO:0000313" key="4">
    <source>
        <dbReference type="EMBL" id="SUZ98299.1"/>
    </source>
</evidence>
<dbReference type="InterPro" id="IPR036651">
    <property type="entry name" value="Gln_synt_N_sf"/>
</dbReference>
<reference evidence="4" key="1">
    <citation type="submission" date="2018-05" db="EMBL/GenBank/DDBJ databases">
        <authorList>
            <person name="Lanie J.A."/>
            <person name="Ng W.-L."/>
            <person name="Kazmierczak K.M."/>
            <person name="Andrzejewski T.M."/>
            <person name="Davidsen T.M."/>
            <person name="Wayne K.J."/>
            <person name="Tettelin H."/>
            <person name="Glass J.I."/>
            <person name="Rusch D."/>
            <person name="Podicherti R."/>
            <person name="Tsui H.-C.T."/>
            <person name="Winkler M.E."/>
        </authorList>
    </citation>
    <scope>NUCLEOTIDE SEQUENCE</scope>
</reference>
<dbReference type="PROSITE" id="PS51987">
    <property type="entry name" value="GS_CATALYTIC"/>
    <property type="match status" value="1"/>
</dbReference>
<accession>A0A381S4D8</accession>
<dbReference type="SMART" id="SM01230">
    <property type="entry name" value="Gln-synt_C"/>
    <property type="match status" value="1"/>
</dbReference>
<dbReference type="GO" id="GO:0006542">
    <property type="term" value="P:glutamine biosynthetic process"/>
    <property type="evidence" value="ECO:0007669"/>
    <property type="project" value="InterPro"/>
</dbReference>
<evidence type="ECO:0000256" key="2">
    <source>
        <dbReference type="SAM" id="MobiDB-lite"/>
    </source>
</evidence>
<sequence length="454" mass="51140">MNTEHLTEAEKFLQQNPAIHEFDLLLPDMNAVLRGKRILREKLLSIYKKGFYFPVSVFGMDVTGETMEETGLGFESGDQDLPCYPIPETLKVVPWQKDRGQLLLRMFEVDGSPFYGNPREVLKSVCLKMADSGWNAVVAIEMEFFLTDQKRRPGHPPRPASSPASGQRESEGQLYSLTSLDNYDSFLKDISDSADKQNVPVDTALAELSPGQFEINLHHVPDAIQACDHAILLKRIIRSISQKHKMEASFMPKIYPDLPGNGMHVHLSLLDTEGRNVFQGSDALGSPELRNAVEGLRGVMVESMLICAPHANSYHRFQSDSCAPVNMSWGYNNRTVSIRIPASEGPDTRIEHRLAGADANPYLLVAALLSGILHGLKEKNDPPQPVEGNAYLQTDLEFPETWEEARNHFEQAEILPQYFGREFCQLFANLKKGEQSRFFSKIAPLEYEWYLKTV</sequence>
<dbReference type="PANTHER" id="PTHR43785:SF12">
    <property type="entry name" value="TYPE-1 GLUTAMINE SYNTHETASE 2"/>
    <property type="match status" value="1"/>
</dbReference>
<dbReference type="GO" id="GO:0006598">
    <property type="term" value="P:polyamine catabolic process"/>
    <property type="evidence" value="ECO:0007669"/>
    <property type="project" value="TreeGrafter"/>
</dbReference>
<evidence type="ECO:0000256" key="1">
    <source>
        <dbReference type="ARBA" id="ARBA00022598"/>
    </source>
</evidence>
<feature type="domain" description="GS catalytic" evidence="3">
    <location>
        <begin position="118"/>
        <end position="454"/>
    </location>
</feature>
<dbReference type="SUPFAM" id="SSF55931">
    <property type="entry name" value="Glutamine synthetase/guanido kinase"/>
    <property type="match status" value="1"/>
</dbReference>
<protein>
    <recommendedName>
        <fullName evidence="3">GS catalytic domain-containing protein</fullName>
    </recommendedName>
</protein>
<dbReference type="Pfam" id="PF00120">
    <property type="entry name" value="Gln-synt_C"/>
    <property type="match status" value="1"/>
</dbReference>
<evidence type="ECO:0000259" key="3">
    <source>
        <dbReference type="PROSITE" id="PS51987"/>
    </source>
</evidence>
<dbReference type="Gene3D" id="3.30.590.10">
    <property type="entry name" value="Glutamine synthetase/guanido kinase, catalytic domain"/>
    <property type="match status" value="1"/>
</dbReference>
<proteinExistence type="predicted"/>
<dbReference type="GO" id="GO:0004356">
    <property type="term" value="F:glutamine synthetase activity"/>
    <property type="evidence" value="ECO:0007669"/>
    <property type="project" value="InterPro"/>
</dbReference>
<organism evidence="4">
    <name type="scientific">marine metagenome</name>
    <dbReference type="NCBI Taxonomy" id="408172"/>
    <lineage>
        <taxon>unclassified sequences</taxon>
        <taxon>metagenomes</taxon>
        <taxon>ecological metagenomes</taxon>
    </lineage>
</organism>
<dbReference type="PANTHER" id="PTHR43785">
    <property type="entry name" value="GAMMA-GLUTAMYLPUTRESCINE SYNTHETASE"/>
    <property type="match status" value="1"/>
</dbReference>